<evidence type="ECO:0000313" key="2">
    <source>
        <dbReference type="EMBL" id="QSQ25875.1"/>
    </source>
</evidence>
<dbReference type="PROSITE" id="PS51257">
    <property type="entry name" value="PROKAR_LIPOPROTEIN"/>
    <property type="match status" value="1"/>
</dbReference>
<gene>
    <name evidence="2" type="ORF">JY651_13500</name>
</gene>
<evidence type="ECO:0000256" key="1">
    <source>
        <dbReference type="SAM" id="SignalP"/>
    </source>
</evidence>
<keyword evidence="1" id="KW-0732">Signal</keyword>
<accession>A0ABX7P622</accession>
<dbReference type="RefSeq" id="WP_206727426.1">
    <property type="nucleotide sequence ID" value="NZ_CP071090.1"/>
</dbReference>
<name>A0ABX7P622_9BACT</name>
<reference evidence="2 3" key="1">
    <citation type="submission" date="2021-02" db="EMBL/GenBank/DDBJ databases">
        <title>De Novo genome assembly of isolated myxobacteria.</title>
        <authorList>
            <person name="Stevens D.C."/>
        </authorList>
    </citation>
    <scope>NUCLEOTIDE SEQUENCE [LARGE SCALE GENOMIC DNA]</scope>
    <source>
        <strain evidence="3">SCPEA02</strain>
    </source>
</reference>
<dbReference type="Proteomes" id="UP000662747">
    <property type="component" value="Chromosome"/>
</dbReference>
<feature type="chain" id="PRO_5047506600" description="Lipoprotein" evidence="1">
    <location>
        <begin position="19"/>
        <end position="93"/>
    </location>
</feature>
<dbReference type="EMBL" id="CP071090">
    <property type="protein sequence ID" value="QSQ25875.1"/>
    <property type="molecule type" value="Genomic_DNA"/>
</dbReference>
<feature type="signal peptide" evidence="1">
    <location>
        <begin position="1"/>
        <end position="18"/>
    </location>
</feature>
<proteinExistence type="predicted"/>
<sequence>MKLRIMLGGLLSVGLLSAGCGGTMPEEMATAEQELSQTDQELATCPAGYTAGSYWDCAQVCGLGWGNFLVHYCTNGTDYFETGTGSVRCGACF</sequence>
<evidence type="ECO:0000313" key="3">
    <source>
        <dbReference type="Proteomes" id="UP000662747"/>
    </source>
</evidence>
<evidence type="ECO:0008006" key="4">
    <source>
        <dbReference type="Google" id="ProtNLM"/>
    </source>
</evidence>
<organism evidence="2 3">
    <name type="scientific">Pyxidicoccus parkwayensis</name>
    <dbReference type="NCBI Taxonomy" id="2813578"/>
    <lineage>
        <taxon>Bacteria</taxon>
        <taxon>Pseudomonadati</taxon>
        <taxon>Myxococcota</taxon>
        <taxon>Myxococcia</taxon>
        <taxon>Myxococcales</taxon>
        <taxon>Cystobacterineae</taxon>
        <taxon>Myxococcaceae</taxon>
        <taxon>Pyxidicoccus</taxon>
    </lineage>
</organism>
<protein>
    <recommendedName>
        <fullName evidence="4">Lipoprotein</fullName>
    </recommendedName>
</protein>
<keyword evidence="3" id="KW-1185">Reference proteome</keyword>